<proteinExistence type="predicted"/>
<gene>
    <name evidence="1" type="ORF">CRX53_15905</name>
</gene>
<dbReference type="EMBL" id="PDLK01000002">
    <property type="protein sequence ID" value="PHH07076.1"/>
    <property type="molecule type" value="Genomic_DNA"/>
</dbReference>
<evidence type="ECO:0000313" key="2">
    <source>
        <dbReference type="Proteomes" id="UP000222768"/>
    </source>
</evidence>
<protein>
    <submittedName>
        <fullName evidence="1">Uncharacterized protein</fullName>
    </submittedName>
</protein>
<comment type="caution">
    <text evidence="1">The sequence shown here is derived from an EMBL/GenBank/DDBJ whole genome shotgun (WGS) entry which is preliminary data.</text>
</comment>
<sequence>MLFIMMRHDARHFAGTTSNAELAVCHNKMIHHGSPAGLNNLILYMNKLFTDRNGLRQCSIAQEHELFCLNLCQIN</sequence>
<dbReference type="AlphaFoldDB" id="A0A2C5TFW1"/>
<accession>A0A2C5TFW1</accession>
<evidence type="ECO:0000313" key="1">
    <source>
        <dbReference type="EMBL" id="PHH07076.1"/>
    </source>
</evidence>
<reference evidence="2" key="1">
    <citation type="submission" date="2017-09" db="EMBL/GenBank/DDBJ databases">
        <title>FDA dAtabase for Regulatory Grade micrObial Sequences (FDA-ARGOS): Supporting development and validation of Infectious Disease Dx tests.</title>
        <authorList>
            <person name="Minogue T."/>
            <person name="Wolcott M."/>
            <person name="Wasieloski L."/>
            <person name="Aguilar W."/>
            <person name="Moore D."/>
            <person name="Tallon L."/>
            <person name="Sadzewicz L."/>
            <person name="Ott S."/>
            <person name="Zhao X."/>
            <person name="Nagaraj S."/>
            <person name="Vavikolanu K."/>
            <person name="Aluvathingal J."/>
            <person name="Nadendla S."/>
            <person name="Sichtig H."/>
        </authorList>
    </citation>
    <scope>NUCLEOTIDE SEQUENCE [LARGE SCALE GENOMIC DNA]</scope>
    <source>
        <strain evidence="2">FDAARGOS_404</strain>
    </source>
</reference>
<name>A0A2C5TFW1_9ENTR</name>
<organism evidence="1 2">
    <name type="scientific">Leclercia adecarboxylata</name>
    <dbReference type="NCBI Taxonomy" id="83655"/>
    <lineage>
        <taxon>Bacteria</taxon>
        <taxon>Pseudomonadati</taxon>
        <taxon>Pseudomonadota</taxon>
        <taxon>Gammaproteobacteria</taxon>
        <taxon>Enterobacterales</taxon>
        <taxon>Enterobacteriaceae</taxon>
        <taxon>Leclercia</taxon>
    </lineage>
</organism>
<dbReference type="Proteomes" id="UP000222768">
    <property type="component" value="Unassembled WGS sequence"/>
</dbReference>